<feature type="compositionally biased region" description="Polar residues" evidence="1">
    <location>
        <begin position="170"/>
        <end position="186"/>
    </location>
</feature>
<dbReference type="InterPro" id="IPR035899">
    <property type="entry name" value="DBL_dom_sf"/>
</dbReference>
<evidence type="ECO:0000313" key="3">
    <source>
        <dbReference type="Proteomes" id="UP001292094"/>
    </source>
</evidence>
<evidence type="ECO:0000256" key="1">
    <source>
        <dbReference type="SAM" id="MobiDB-lite"/>
    </source>
</evidence>
<gene>
    <name evidence="2" type="ORF">Pmani_005143</name>
</gene>
<reference evidence="2" key="1">
    <citation type="submission" date="2023-11" db="EMBL/GenBank/DDBJ databases">
        <title>Genome assemblies of two species of porcelain crab, Petrolisthes cinctipes and Petrolisthes manimaculis (Anomura: Porcellanidae).</title>
        <authorList>
            <person name="Angst P."/>
        </authorList>
    </citation>
    <scope>NUCLEOTIDE SEQUENCE</scope>
    <source>
        <strain evidence="2">PB745_02</strain>
        <tissue evidence="2">Gill</tissue>
    </source>
</reference>
<dbReference type="SUPFAM" id="SSF50729">
    <property type="entry name" value="PH domain-like"/>
    <property type="match status" value="1"/>
</dbReference>
<evidence type="ECO:0000313" key="2">
    <source>
        <dbReference type="EMBL" id="KAK4324140.1"/>
    </source>
</evidence>
<dbReference type="AlphaFoldDB" id="A0AAE1UMF1"/>
<dbReference type="EMBL" id="JAWZYT010000374">
    <property type="protein sequence ID" value="KAK4324140.1"/>
    <property type="molecule type" value="Genomic_DNA"/>
</dbReference>
<organism evidence="2 3">
    <name type="scientific">Petrolisthes manimaculis</name>
    <dbReference type="NCBI Taxonomy" id="1843537"/>
    <lineage>
        <taxon>Eukaryota</taxon>
        <taxon>Metazoa</taxon>
        <taxon>Ecdysozoa</taxon>
        <taxon>Arthropoda</taxon>
        <taxon>Crustacea</taxon>
        <taxon>Multicrustacea</taxon>
        <taxon>Malacostraca</taxon>
        <taxon>Eumalacostraca</taxon>
        <taxon>Eucarida</taxon>
        <taxon>Decapoda</taxon>
        <taxon>Pleocyemata</taxon>
        <taxon>Anomura</taxon>
        <taxon>Galatheoidea</taxon>
        <taxon>Porcellanidae</taxon>
        <taxon>Petrolisthes</taxon>
    </lineage>
</organism>
<sequence length="703" mass="80045">MKGPFEATLLGLVEVKASLANLNKETRVEVGRACHSLLLVTANAPIKIPTDFTYLLGNVYPQHKRVLIYMTTESMQVLCDGELVAEHKVANVSTLVALTQHEGQVVYIGNCRKAKKRLGVAVNLYSDIQANTFIQTYKELKEGICYENDNGYPRSAQVTRAESKKMQYPTERTTPNDPIRQQQETTAYPRPTPPQLVQTQDRRLPPEPNEPGPTENRPLPPLPPDDTLPELPPRPTTGTNDRPFPGKPVYDVYTRPLPQPPVPGNQQEESPPQPQPAITTTTTTTTSKPRPSISDISMNQRPLPPLPTQTSPPSDAPPYHDIYENEYQQASGAPPQLPPRYANVEELAMERLLLQEEQQYDVDDWSDDGNDPDELLYQNTDNYYLTLGIDQEEAEKLYMTPSELDEEEKDCKHYEEEELEAEEETPPETTLEEDIKAFIKDEFNFKNIIWRIREAKPMLTPGLKHLLKGTETLADIHNDMYIELYEGYTSCSSGKIAEVFLSRTDQLERYKYYLLNSPKMLRLIQNQPEDIKRLFPKLNEDIQSSWKRLQFYQKSVEKMMDVAPLDQQPALGNVLAILKDLNREGDSGIIMEAVTGAPFSVYEYVPLLLHSSFRVRCVGLKDMKSLCHLMLFPKILIITQPTDEGYHYLFHLHLPSLKILPSKHDKQRSFILKTKKGGMIGVKSTSEEKVQVWKERIKGLIGS</sequence>
<feature type="compositionally biased region" description="Pro residues" evidence="1">
    <location>
        <begin position="218"/>
        <end position="235"/>
    </location>
</feature>
<comment type="caution">
    <text evidence="2">The sequence shown here is derived from an EMBL/GenBank/DDBJ whole genome shotgun (WGS) entry which is preliminary data.</text>
</comment>
<accession>A0AAE1UMF1</accession>
<keyword evidence="3" id="KW-1185">Reference proteome</keyword>
<evidence type="ECO:0008006" key="4">
    <source>
        <dbReference type="Google" id="ProtNLM"/>
    </source>
</evidence>
<dbReference type="SUPFAM" id="SSF48065">
    <property type="entry name" value="DBL homology domain (DH-domain)"/>
    <property type="match status" value="1"/>
</dbReference>
<proteinExistence type="predicted"/>
<dbReference type="Proteomes" id="UP001292094">
    <property type="component" value="Unassembled WGS sequence"/>
</dbReference>
<feature type="region of interest" description="Disordered" evidence="1">
    <location>
        <begin position="149"/>
        <end position="339"/>
    </location>
</feature>
<name>A0AAE1UMF1_9EUCA</name>
<protein>
    <recommendedName>
        <fullName evidence="4">DH domain-containing protein</fullName>
    </recommendedName>
</protein>